<dbReference type="InterPro" id="IPR051908">
    <property type="entry name" value="Ribosomal_N-acetyltransferase"/>
</dbReference>
<feature type="domain" description="N-acetyltransferase" evidence="1">
    <location>
        <begin position="201"/>
        <end position="366"/>
    </location>
</feature>
<dbReference type="Proteomes" id="UP001183648">
    <property type="component" value="Unassembled WGS sequence"/>
</dbReference>
<evidence type="ECO:0000313" key="2">
    <source>
        <dbReference type="EMBL" id="MDR7363936.1"/>
    </source>
</evidence>
<dbReference type="EMBL" id="JAVDYG010000001">
    <property type="protein sequence ID" value="MDR7363936.1"/>
    <property type="molecule type" value="Genomic_DNA"/>
</dbReference>
<dbReference type="Gene3D" id="3.40.630.30">
    <property type="match status" value="2"/>
</dbReference>
<dbReference type="SUPFAM" id="SSF55729">
    <property type="entry name" value="Acyl-CoA N-acyltransferases (Nat)"/>
    <property type="match status" value="2"/>
</dbReference>
<evidence type="ECO:0000313" key="3">
    <source>
        <dbReference type="Proteomes" id="UP001183648"/>
    </source>
</evidence>
<dbReference type="RefSeq" id="WP_310304895.1">
    <property type="nucleotide sequence ID" value="NZ_BAAAPS010000005.1"/>
</dbReference>
<dbReference type="Pfam" id="PF13302">
    <property type="entry name" value="Acetyltransf_3"/>
    <property type="match status" value="2"/>
</dbReference>
<dbReference type="PANTHER" id="PTHR43441:SF10">
    <property type="entry name" value="ACETYLTRANSFERASE"/>
    <property type="match status" value="1"/>
</dbReference>
<accession>A0ABU2BZV1</accession>
<name>A0ABU2BZV1_9ACTN</name>
<protein>
    <submittedName>
        <fullName evidence="2">RimJ/RimL family protein N-acetyltransferase</fullName>
    </submittedName>
</protein>
<proteinExistence type="predicted"/>
<dbReference type="PROSITE" id="PS51186">
    <property type="entry name" value="GNAT"/>
    <property type="match status" value="2"/>
</dbReference>
<feature type="domain" description="N-acetyltransferase" evidence="1">
    <location>
        <begin position="15"/>
        <end position="185"/>
    </location>
</feature>
<organism evidence="2 3">
    <name type="scientific">Nocardioides marmoribigeumensis</name>
    <dbReference type="NCBI Taxonomy" id="433649"/>
    <lineage>
        <taxon>Bacteria</taxon>
        <taxon>Bacillati</taxon>
        <taxon>Actinomycetota</taxon>
        <taxon>Actinomycetes</taxon>
        <taxon>Propionibacteriales</taxon>
        <taxon>Nocardioidaceae</taxon>
        <taxon>Nocardioides</taxon>
    </lineage>
</organism>
<keyword evidence="3" id="KW-1185">Reference proteome</keyword>
<comment type="caution">
    <text evidence="2">The sequence shown here is derived from an EMBL/GenBank/DDBJ whole genome shotgun (WGS) entry which is preliminary data.</text>
</comment>
<dbReference type="InterPro" id="IPR000182">
    <property type="entry name" value="GNAT_dom"/>
</dbReference>
<reference evidence="2 3" key="1">
    <citation type="submission" date="2023-07" db="EMBL/GenBank/DDBJ databases">
        <title>Sequencing the genomes of 1000 actinobacteria strains.</title>
        <authorList>
            <person name="Klenk H.-P."/>
        </authorList>
    </citation>
    <scope>NUCLEOTIDE SEQUENCE [LARGE SCALE GENOMIC DNA]</scope>
    <source>
        <strain evidence="2 3">DSM 19426</strain>
    </source>
</reference>
<dbReference type="InterPro" id="IPR016181">
    <property type="entry name" value="Acyl_CoA_acyltransferase"/>
</dbReference>
<evidence type="ECO:0000259" key="1">
    <source>
        <dbReference type="PROSITE" id="PS51186"/>
    </source>
</evidence>
<gene>
    <name evidence="2" type="ORF">J2S63_003489</name>
</gene>
<dbReference type="PANTHER" id="PTHR43441">
    <property type="entry name" value="RIBOSOMAL-PROTEIN-SERINE ACETYLTRANSFERASE"/>
    <property type="match status" value="1"/>
</dbReference>
<sequence>MRFPEDVPTLSDGVVTLRAPRESDAPGVLEQCLDPESVRWTTVPVGYTEADARTYLLADIPGWWRSESEHVFVVEADRDGVPSYAGNIGLVARGDGRAELAYGASAWVRRRGVTERAVRLLVRWGFEQLGLQVVEWWAHEGNWASRRLAWKVGFTFDGTVRRHLSQRGELRDGWVGTVLPGEPLAPRHRWLDVPEVHGDRVHLRPLRAADDPRVVEACGDPTTSDWLGQLPSPYASGDAATWRHQSACRAADGTAVVWAVADASDQLVGAVNLFDLEDGRSAELGYWTHPDARGQGLTVEACRLALRHAFLDGEDGALGLEQVHAFAAVGNQASRGVLTSAGLLVQGLARRHVLTRRGLEDAVAFDLLREEWEAARS</sequence>